<organism evidence="6 7">
    <name type="scientific">Salisediminibacterium beveridgei</name>
    <dbReference type="NCBI Taxonomy" id="632773"/>
    <lineage>
        <taxon>Bacteria</taxon>
        <taxon>Bacillati</taxon>
        <taxon>Bacillota</taxon>
        <taxon>Bacilli</taxon>
        <taxon>Bacillales</taxon>
        <taxon>Bacillaceae</taxon>
        <taxon>Salisediminibacterium</taxon>
    </lineage>
</organism>
<evidence type="ECO:0000313" key="6">
    <source>
        <dbReference type="EMBL" id="AOM82610.1"/>
    </source>
</evidence>
<protein>
    <submittedName>
        <fullName evidence="6">Manganese ABC transporter, ATP-binding protein SitB</fullName>
    </submittedName>
</protein>
<dbReference type="STRING" id="632773.BBEV_1242"/>
<evidence type="ECO:0000256" key="3">
    <source>
        <dbReference type="ARBA" id="ARBA00022741"/>
    </source>
</evidence>
<evidence type="ECO:0000256" key="4">
    <source>
        <dbReference type="ARBA" id="ARBA00022840"/>
    </source>
</evidence>
<dbReference type="InterPro" id="IPR017871">
    <property type="entry name" value="ABC_transporter-like_CS"/>
</dbReference>
<dbReference type="KEGG" id="bbev:BBEV_1242"/>
<dbReference type="SMART" id="SM00382">
    <property type="entry name" value="AAA"/>
    <property type="match status" value="1"/>
</dbReference>
<accession>A0A1D7QUB5</accession>
<keyword evidence="4 6" id="KW-0067">ATP-binding</keyword>
<feature type="domain" description="ABC transporter" evidence="5">
    <location>
        <begin position="6"/>
        <end position="237"/>
    </location>
</feature>
<sequence length="254" mass="28237">MSNSTIDIKELSVHYQGTTALDHVSMSLHAGQITGVIGPNGAGKSTLMKAMLGLERYKGTISYAGRSIHQIRKKVAYVPQRSSIDWDFPVLVRDVVLMGRYVHIPWYRHAGKIERDIAMDALEQTGMADFSNRQIGELSGGQQQRVFIARALAQDADTFFLDEPFVGIDMKSEEIIMNILRGLKKDGKTLFVVHHDLSKVEQYFDQLVLLNQQLIKAGKVTDVYLPELLQRAYGGQAAVLPGTDQDSFMVVGPS</sequence>
<dbReference type="OrthoDB" id="9806726at2"/>
<evidence type="ECO:0000256" key="2">
    <source>
        <dbReference type="ARBA" id="ARBA00022448"/>
    </source>
</evidence>
<dbReference type="SUPFAM" id="SSF52540">
    <property type="entry name" value="P-loop containing nucleoside triphosphate hydrolases"/>
    <property type="match status" value="1"/>
</dbReference>
<proteinExistence type="inferred from homology"/>
<dbReference type="EMBL" id="CP012502">
    <property type="protein sequence ID" value="AOM82610.1"/>
    <property type="molecule type" value="Genomic_DNA"/>
</dbReference>
<dbReference type="Pfam" id="PF00005">
    <property type="entry name" value="ABC_tran"/>
    <property type="match status" value="1"/>
</dbReference>
<keyword evidence="2" id="KW-0813">Transport</keyword>
<dbReference type="InterPro" id="IPR003439">
    <property type="entry name" value="ABC_transporter-like_ATP-bd"/>
</dbReference>
<dbReference type="GO" id="GO:0016887">
    <property type="term" value="F:ATP hydrolysis activity"/>
    <property type="evidence" value="ECO:0007669"/>
    <property type="project" value="InterPro"/>
</dbReference>
<evidence type="ECO:0000259" key="5">
    <source>
        <dbReference type="PROSITE" id="PS50893"/>
    </source>
</evidence>
<keyword evidence="7" id="KW-1185">Reference proteome</keyword>
<gene>
    <name evidence="6" type="primary">mntB</name>
    <name evidence="6" type="ORF">BBEV_1242</name>
</gene>
<dbReference type="Proteomes" id="UP000094463">
    <property type="component" value="Chromosome"/>
</dbReference>
<dbReference type="InterPro" id="IPR003593">
    <property type="entry name" value="AAA+_ATPase"/>
</dbReference>
<dbReference type="Gene3D" id="3.40.50.300">
    <property type="entry name" value="P-loop containing nucleotide triphosphate hydrolases"/>
    <property type="match status" value="1"/>
</dbReference>
<dbReference type="AlphaFoldDB" id="A0A1D7QUB5"/>
<dbReference type="PANTHER" id="PTHR42734:SF5">
    <property type="entry name" value="IRON TRANSPORT SYSTEM ATP-BINDING PROTEIN HI_0361-RELATED"/>
    <property type="match status" value="1"/>
</dbReference>
<dbReference type="PROSITE" id="PS50893">
    <property type="entry name" value="ABC_TRANSPORTER_2"/>
    <property type="match status" value="1"/>
</dbReference>
<dbReference type="InterPro" id="IPR050153">
    <property type="entry name" value="Metal_Ion_Import_ABC"/>
</dbReference>
<comment type="similarity">
    <text evidence="1">Belongs to the ABC transporter superfamily.</text>
</comment>
<dbReference type="InterPro" id="IPR027417">
    <property type="entry name" value="P-loop_NTPase"/>
</dbReference>
<dbReference type="FunFam" id="3.40.50.300:FF:000134">
    <property type="entry name" value="Iron-enterobactin ABC transporter ATP-binding protein"/>
    <property type="match status" value="1"/>
</dbReference>
<dbReference type="RefSeq" id="WP_069364679.1">
    <property type="nucleotide sequence ID" value="NZ_CP012502.1"/>
</dbReference>
<dbReference type="CDD" id="cd03235">
    <property type="entry name" value="ABC_Metallic_Cations"/>
    <property type="match status" value="1"/>
</dbReference>
<evidence type="ECO:0000313" key="7">
    <source>
        <dbReference type="Proteomes" id="UP000094463"/>
    </source>
</evidence>
<name>A0A1D7QUB5_9BACI</name>
<dbReference type="GO" id="GO:0005524">
    <property type="term" value="F:ATP binding"/>
    <property type="evidence" value="ECO:0007669"/>
    <property type="project" value="UniProtKB-KW"/>
</dbReference>
<reference evidence="6 7" key="1">
    <citation type="submission" date="2015-08" db="EMBL/GenBank/DDBJ databases">
        <title>The complete genome sequence of Bacillus beveridgei MLTeJB.</title>
        <authorList>
            <person name="Hanson T.E."/>
            <person name="Mesa C."/>
            <person name="Basesman S.M."/>
            <person name="Oremland R.S."/>
        </authorList>
    </citation>
    <scope>NUCLEOTIDE SEQUENCE [LARGE SCALE GENOMIC DNA]</scope>
    <source>
        <strain evidence="6 7">MLTeJB</strain>
    </source>
</reference>
<evidence type="ECO:0000256" key="1">
    <source>
        <dbReference type="ARBA" id="ARBA00005417"/>
    </source>
</evidence>
<dbReference type="PANTHER" id="PTHR42734">
    <property type="entry name" value="METAL TRANSPORT SYSTEM ATP-BINDING PROTEIN TM_0124-RELATED"/>
    <property type="match status" value="1"/>
</dbReference>
<keyword evidence="3" id="KW-0547">Nucleotide-binding</keyword>
<dbReference type="PROSITE" id="PS00211">
    <property type="entry name" value="ABC_TRANSPORTER_1"/>
    <property type="match status" value="1"/>
</dbReference>
<dbReference type="PATRIC" id="fig|632773.3.peg.1314"/>